<dbReference type="InterPro" id="IPR000878">
    <property type="entry name" value="4pyrrol_Mease"/>
</dbReference>
<organism evidence="9 10">
    <name type="scientific">Cohaesibacter celericrescens</name>
    <dbReference type="NCBI Taxonomy" id="2067669"/>
    <lineage>
        <taxon>Bacteria</taxon>
        <taxon>Pseudomonadati</taxon>
        <taxon>Pseudomonadota</taxon>
        <taxon>Alphaproteobacteria</taxon>
        <taxon>Hyphomicrobiales</taxon>
        <taxon>Cohaesibacteraceae</taxon>
    </lineage>
</organism>
<dbReference type="InterPro" id="IPR051810">
    <property type="entry name" value="Precorrin_MeTrfase"/>
</dbReference>
<keyword evidence="4 9" id="KW-0808">Transferase</keyword>
<sequence>MNRSIAIVCPSKAAIRLANQIKSVLVEHGRSVVVHAKSDVTDADVPFTDTISHIRDLFTGGKDIVALCASGIVIRALAPVLDSKFNEPAVLAVSRDALSVVPLLGGHHGANDLARLIAKGLDAHAAVTTAGDCRFRLALDNPPAGWKLQNPRSAGPVMAKIVDGTAVQVDDSLDWIKDGKLVISNEADIKLISSIEMASPEKSETALVYSPQRLAVGVGCERGVSPDHLIAHIEATLASANLSREAIGMIASVDLKMDEAAIHHAAAHFGVSARFFSVSELEAQKDKLQTPSDVVFAEVGCHGVAEGAALAAAGVSGSLLVAKVKSDKATCAIGLAAEPFSSALPGQKRGHLSVVGIGPGQSEWRTPEASNRIAEAEELVGYGLYIDLLGSLADGKTRSDFPLGGEEDRCRYALEQAGKGHNVALICSGDAGIYAMGALVMELLDRSEDAGGVSAAAKRIELTHVPGVSALQAASARFGALLGHDFCTISLSDLLTPWETIVQRLEAAAQGDFVVAFYNPVSKKRRTQLARAKEILLAHRPPETPVLLASNLGRETENLRIRTLSELEVDEVDMLTVVLVGSSQSRKIQSGDRSVGDNGWQAYTPRGYAKRIDAEKS</sequence>
<proteinExistence type="predicted"/>
<feature type="domain" description="CobE/GbiG C-terminal" evidence="7">
    <location>
        <begin position="214"/>
        <end position="333"/>
    </location>
</feature>
<dbReference type="InterPro" id="IPR035996">
    <property type="entry name" value="4pyrrol_Methylase_sf"/>
</dbReference>
<dbReference type="GO" id="GO:0032259">
    <property type="term" value="P:methylation"/>
    <property type="evidence" value="ECO:0007669"/>
    <property type="project" value="UniProtKB-KW"/>
</dbReference>
<keyword evidence="5" id="KW-0949">S-adenosyl-L-methionine</keyword>
<name>A0A2N5XW24_9HYPH</name>
<dbReference type="InterPro" id="IPR036518">
    <property type="entry name" value="CobE/GbiG_C_sf"/>
</dbReference>
<dbReference type="SUPFAM" id="SSF159664">
    <property type="entry name" value="CobE/GbiG C-terminal domain-like"/>
    <property type="match status" value="1"/>
</dbReference>
<evidence type="ECO:0000259" key="8">
    <source>
        <dbReference type="Pfam" id="PF11760"/>
    </source>
</evidence>
<dbReference type="Pfam" id="PF11760">
    <property type="entry name" value="CbiG_N"/>
    <property type="match status" value="1"/>
</dbReference>
<evidence type="ECO:0000256" key="3">
    <source>
        <dbReference type="ARBA" id="ARBA00022603"/>
    </source>
</evidence>
<dbReference type="Pfam" id="PF01890">
    <property type="entry name" value="CbiG_C"/>
    <property type="match status" value="1"/>
</dbReference>
<dbReference type="InterPro" id="IPR038029">
    <property type="entry name" value="GbiG_N_sf"/>
</dbReference>
<dbReference type="InterPro" id="IPR014777">
    <property type="entry name" value="4pyrrole_Mease_sub1"/>
</dbReference>
<dbReference type="CDD" id="cd11646">
    <property type="entry name" value="Precorrin_3B_C17_MT"/>
    <property type="match status" value="1"/>
</dbReference>
<dbReference type="InterPro" id="IPR021744">
    <property type="entry name" value="CbiG_N"/>
</dbReference>
<dbReference type="PANTHER" id="PTHR47036">
    <property type="entry name" value="COBALT-FACTOR III C(17)-METHYLTRANSFERASE-RELATED"/>
    <property type="match status" value="1"/>
</dbReference>
<dbReference type="GO" id="GO:0008168">
    <property type="term" value="F:methyltransferase activity"/>
    <property type="evidence" value="ECO:0007669"/>
    <property type="project" value="UniProtKB-KW"/>
</dbReference>
<keyword evidence="3 9" id="KW-0489">Methyltransferase</keyword>
<evidence type="ECO:0000256" key="5">
    <source>
        <dbReference type="ARBA" id="ARBA00022691"/>
    </source>
</evidence>
<dbReference type="SUPFAM" id="SSF53790">
    <property type="entry name" value="Tetrapyrrole methylase"/>
    <property type="match status" value="1"/>
</dbReference>
<dbReference type="EMBL" id="PKUQ01000002">
    <property type="protein sequence ID" value="PLW78677.1"/>
    <property type="molecule type" value="Genomic_DNA"/>
</dbReference>
<dbReference type="Pfam" id="PF00590">
    <property type="entry name" value="TP_methylase"/>
    <property type="match status" value="1"/>
</dbReference>
<dbReference type="Gene3D" id="3.30.420.180">
    <property type="entry name" value="CobE/GbiG C-terminal domain"/>
    <property type="match status" value="1"/>
</dbReference>
<gene>
    <name evidence="9" type="primary">cobJ</name>
    <name evidence="9" type="ORF">C0081_03340</name>
</gene>
<dbReference type="GO" id="GO:0009236">
    <property type="term" value="P:cobalamin biosynthetic process"/>
    <property type="evidence" value="ECO:0007669"/>
    <property type="project" value="UniProtKB-UniPathway"/>
</dbReference>
<evidence type="ECO:0000259" key="7">
    <source>
        <dbReference type="Pfam" id="PF01890"/>
    </source>
</evidence>
<evidence type="ECO:0000256" key="2">
    <source>
        <dbReference type="ARBA" id="ARBA00022573"/>
    </source>
</evidence>
<protein>
    <submittedName>
        <fullName evidence="9">Precorrin-3B C(17)-methyltransferase</fullName>
    </submittedName>
</protein>
<dbReference type="SUPFAM" id="SSF159672">
    <property type="entry name" value="CbiG N-terminal domain-like"/>
    <property type="match status" value="1"/>
</dbReference>
<dbReference type="Proteomes" id="UP000234881">
    <property type="component" value="Unassembled WGS sequence"/>
</dbReference>
<evidence type="ECO:0000313" key="9">
    <source>
        <dbReference type="EMBL" id="PLW78677.1"/>
    </source>
</evidence>
<dbReference type="NCBIfam" id="TIGR01466">
    <property type="entry name" value="cobJ_cbiH"/>
    <property type="match status" value="1"/>
</dbReference>
<comment type="caution">
    <text evidence="9">The sequence shown here is derived from an EMBL/GenBank/DDBJ whole genome shotgun (WGS) entry which is preliminary data.</text>
</comment>
<feature type="domain" description="Tetrapyrrole methylase" evidence="6">
    <location>
        <begin position="352"/>
        <end position="567"/>
    </location>
</feature>
<evidence type="ECO:0000313" key="10">
    <source>
        <dbReference type="Proteomes" id="UP000234881"/>
    </source>
</evidence>
<evidence type="ECO:0000256" key="1">
    <source>
        <dbReference type="ARBA" id="ARBA00004953"/>
    </source>
</evidence>
<comment type="pathway">
    <text evidence="1">Cofactor biosynthesis; adenosylcobalamin biosynthesis.</text>
</comment>
<dbReference type="InterPro" id="IPR014776">
    <property type="entry name" value="4pyrrole_Mease_sub2"/>
</dbReference>
<accession>A0A2N5XW24</accession>
<dbReference type="UniPathway" id="UPA00148"/>
<dbReference type="OrthoDB" id="9772960at2"/>
<feature type="domain" description="Cobalamin synthesis G N-terminal" evidence="8">
    <location>
        <begin position="53"/>
        <end position="132"/>
    </location>
</feature>
<reference evidence="9 10" key="1">
    <citation type="submission" date="2018-01" db="EMBL/GenBank/DDBJ databases">
        <title>The draft genome sequence of Cohaesibacter sp. H1304.</title>
        <authorList>
            <person name="Wang N.-N."/>
            <person name="Du Z.-J."/>
        </authorList>
    </citation>
    <scope>NUCLEOTIDE SEQUENCE [LARGE SCALE GENOMIC DNA]</scope>
    <source>
        <strain evidence="9 10">H1304</strain>
    </source>
</reference>
<dbReference type="PANTHER" id="PTHR47036:SF1">
    <property type="entry name" value="COBALT-FACTOR III C(17)-METHYLTRANSFERASE-RELATED"/>
    <property type="match status" value="1"/>
</dbReference>
<dbReference type="Gene3D" id="3.40.1010.10">
    <property type="entry name" value="Cobalt-precorrin-4 Transmethylase, Domain 1"/>
    <property type="match status" value="1"/>
</dbReference>
<dbReference type="Gene3D" id="3.30.950.10">
    <property type="entry name" value="Methyltransferase, Cobalt-precorrin-4 Transmethylase, Domain 2"/>
    <property type="match status" value="1"/>
</dbReference>
<evidence type="ECO:0000256" key="4">
    <source>
        <dbReference type="ARBA" id="ARBA00022679"/>
    </source>
</evidence>
<keyword evidence="10" id="KW-1185">Reference proteome</keyword>
<dbReference type="InterPro" id="IPR002750">
    <property type="entry name" value="CobE/GbiG_C"/>
</dbReference>
<evidence type="ECO:0000259" key="6">
    <source>
        <dbReference type="Pfam" id="PF00590"/>
    </source>
</evidence>
<keyword evidence="2" id="KW-0169">Cobalamin biosynthesis</keyword>
<dbReference type="InterPro" id="IPR006363">
    <property type="entry name" value="Cbl_synth_CobJ/CibH_dom"/>
</dbReference>
<dbReference type="Gene3D" id="3.40.50.11220">
    <property type="match status" value="1"/>
</dbReference>
<dbReference type="AlphaFoldDB" id="A0A2N5XW24"/>